<dbReference type="InterPro" id="IPR015943">
    <property type="entry name" value="WD40/YVTN_repeat-like_dom_sf"/>
</dbReference>
<organism evidence="4 5">
    <name type="scientific">Linnemannia exigua</name>
    <dbReference type="NCBI Taxonomy" id="604196"/>
    <lineage>
        <taxon>Eukaryota</taxon>
        <taxon>Fungi</taxon>
        <taxon>Fungi incertae sedis</taxon>
        <taxon>Mucoromycota</taxon>
        <taxon>Mortierellomycotina</taxon>
        <taxon>Mortierellomycetes</taxon>
        <taxon>Mortierellales</taxon>
        <taxon>Mortierellaceae</taxon>
        <taxon>Linnemannia</taxon>
    </lineage>
</organism>
<dbReference type="EMBL" id="JAAAIL010002003">
    <property type="protein sequence ID" value="KAG0261869.1"/>
    <property type="molecule type" value="Genomic_DNA"/>
</dbReference>
<accession>A0AAD4D3C5</accession>
<dbReference type="PANTHER" id="PTHR10971">
    <property type="entry name" value="MRNA EXPORT FACTOR AND BUB3"/>
    <property type="match status" value="1"/>
</dbReference>
<dbReference type="Gene3D" id="2.130.10.10">
    <property type="entry name" value="YVTN repeat-like/Quinoprotein amine dehydrogenase"/>
    <property type="match status" value="1"/>
</dbReference>
<dbReference type="SUPFAM" id="SSF50978">
    <property type="entry name" value="WD40 repeat-like"/>
    <property type="match status" value="1"/>
</dbReference>
<dbReference type="Pfam" id="PF00400">
    <property type="entry name" value="WD40"/>
    <property type="match status" value="1"/>
</dbReference>
<feature type="repeat" description="WD" evidence="3">
    <location>
        <begin position="139"/>
        <end position="183"/>
    </location>
</feature>
<protein>
    <recommendedName>
        <fullName evidence="6">WD40 repeat-like protein</fullName>
    </recommendedName>
</protein>
<evidence type="ECO:0000313" key="4">
    <source>
        <dbReference type="EMBL" id="KAG0261869.1"/>
    </source>
</evidence>
<keyword evidence="1 3" id="KW-0853">WD repeat</keyword>
<name>A0AAD4D3C5_9FUNG</name>
<dbReference type="SMART" id="SM00320">
    <property type="entry name" value="WD40"/>
    <property type="match status" value="3"/>
</dbReference>
<gene>
    <name evidence="4" type="ORF">BGZ95_004144</name>
</gene>
<dbReference type="AlphaFoldDB" id="A0AAD4D3C5"/>
<dbReference type="InterPro" id="IPR001680">
    <property type="entry name" value="WD40_rpt"/>
</dbReference>
<reference evidence="4" key="1">
    <citation type="journal article" date="2020" name="Fungal Divers.">
        <title>Resolving the Mortierellaceae phylogeny through synthesis of multi-gene phylogenetics and phylogenomics.</title>
        <authorList>
            <person name="Vandepol N."/>
            <person name="Liber J."/>
            <person name="Desiro A."/>
            <person name="Na H."/>
            <person name="Kennedy M."/>
            <person name="Barry K."/>
            <person name="Grigoriev I.V."/>
            <person name="Miller A.N."/>
            <person name="O'Donnell K."/>
            <person name="Stajich J.E."/>
            <person name="Bonito G."/>
        </authorList>
    </citation>
    <scope>NUCLEOTIDE SEQUENCE</scope>
    <source>
        <strain evidence="4">NRRL 28262</strain>
    </source>
</reference>
<keyword evidence="5" id="KW-1185">Reference proteome</keyword>
<dbReference type="InterPro" id="IPR036322">
    <property type="entry name" value="WD40_repeat_dom_sf"/>
</dbReference>
<dbReference type="PROSITE" id="PS50082">
    <property type="entry name" value="WD_REPEATS_2"/>
    <property type="match status" value="1"/>
</dbReference>
<evidence type="ECO:0000256" key="2">
    <source>
        <dbReference type="ARBA" id="ARBA00022737"/>
    </source>
</evidence>
<evidence type="ECO:0000313" key="5">
    <source>
        <dbReference type="Proteomes" id="UP001194580"/>
    </source>
</evidence>
<evidence type="ECO:0000256" key="1">
    <source>
        <dbReference type="ARBA" id="ARBA00022574"/>
    </source>
</evidence>
<dbReference type="Proteomes" id="UP001194580">
    <property type="component" value="Unassembled WGS sequence"/>
</dbReference>
<evidence type="ECO:0008006" key="6">
    <source>
        <dbReference type="Google" id="ProtNLM"/>
    </source>
</evidence>
<proteinExistence type="predicted"/>
<comment type="caution">
    <text evidence="4">The sequence shown here is derived from an EMBL/GenBank/DDBJ whole genome shotgun (WGS) entry which is preliminary data.</text>
</comment>
<evidence type="ECO:0000256" key="3">
    <source>
        <dbReference type="PROSITE-ProRule" id="PRU00221"/>
    </source>
</evidence>
<keyword evidence="2" id="KW-0677">Repeat</keyword>
<sequence length="400" mass="42615">METAGSLMNSSSSNKTLKVSQVATKPIPFTAFQALWVPGTTRICALGSNDSGFGIIQLYNLTSNPSPSTTLKKPTAAQTTAKQPRLVLQSETEKKTQFKSGTFRASPRSSTLPHLLTGDFEGRVGLWDLSRAEVPIWMFGAHEDVVNCMDGAGSRTGRPEFVTGGRDGTVKLWDMRQDHKATGAAVAGTLGKPLATMASLKNKVDGHDVWCVNMGAGDNDEMLVVAGYDTGDLRVMDLRMGQAIFETNLQHGVCSVELGRCPGAGASSSLSSLVATTLEGSMHVFDLVDGQFKSTAGLVGTAGSGESTMAEEVLTVQSGDDSTLWQVRHVPQKPGVFAVTDGGGFLHLYEHGDEKTLTEKRGSHRLADQGILSLEFNEDLEGLFVGCDLDNNLRVGMLTV</sequence>